<keyword evidence="8" id="KW-0915">Sodium</keyword>
<comment type="subcellular location">
    <subcellularLocation>
        <location evidence="1">Cell membrane</location>
        <topology evidence="1">Multi-pass membrane protein</topology>
    </subcellularLocation>
</comment>
<evidence type="ECO:0000256" key="11">
    <source>
        <dbReference type="ARBA" id="ARBA00023201"/>
    </source>
</evidence>
<evidence type="ECO:0000256" key="4">
    <source>
        <dbReference type="ARBA" id="ARBA00022475"/>
    </source>
</evidence>
<evidence type="ECO:0000313" key="15">
    <source>
        <dbReference type="EMBL" id="NVN40146.1"/>
    </source>
</evidence>
<evidence type="ECO:0000256" key="1">
    <source>
        <dbReference type="ARBA" id="ARBA00004651"/>
    </source>
</evidence>
<comment type="caution">
    <text evidence="15">The sequence shown here is derived from an EMBL/GenBank/DDBJ whole genome shotgun (WGS) entry which is preliminary data.</text>
</comment>
<evidence type="ECO:0000256" key="5">
    <source>
        <dbReference type="ARBA" id="ARBA00022692"/>
    </source>
</evidence>
<keyword evidence="9" id="KW-0406">Ion transport</keyword>
<evidence type="ECO:0000256" key="3">
    <source>
        <dbReference type="ARBA" id="ARBA00022448"/>
    </source>
</evidence>
<feature type="transmembrane region" description="Helical" evidence="14">
    <location>
        <begin position="369"/>
        <end position="395"/>
    </location>
</feature>
<organism evidence="15 16">
    <name type="scientific">Ameyamaea chiangmaiensis</name>
    <dbReference type="NCBI Taxonomy" id="442969"/>
    <lineage>
        <taxon>Bacteria</taxon>
        <taxon>Pseudomonadati</taxon>
        <taxon>Pseudomonadota</taxon>
        <taxon>Alphaproteobacteria</taxon>
        <taxon>Acetobacterales</taxon>
        <taxon>Acetobacteraceae</taxon>
        <taxon>Ameyamaea</taxon>
    </lineage>
</organism>
<evidence type="ECO:0000313" key="16">
    <source>
        <dbReference type="Proteomes" id="UP000585665"/>
    </source>
</evidence>
<dbReference type="PANTHER" id="PTHR48086:SF3">
    <property type="entry name" value="SODIUM_PROLINE SYMPORTER"/>
    <property type="match status" value="1"/>
</dbReference>
<protein>
    <submittedName>
        <fullName evidence="15">Sodium:solute symporter family protein</fullName>
    </submittedName>
</protein>
<keyword evidence="11" id="KW-0739">Sodium transport</keyword>
<comment type="similarity">
    <text evidence="2 13">Belongs to the sodium:solute symporter (SSF) (TC 2.A.21) family.</text>
</comment>
<evidence type="ECO:0000256" key="6">
    <source>
        <dbReference type="ARBA" id="ARBA00022847"/>
    </source>
</evidence>
<feature type="transmembrane region" description="Helical" evidence="14">
    <location>
        <begin position="445"/>
        <end position="469"/>
    </location>
</feature>
<evidence type="ECO:0000256" key="10">
    <source>
        <dbReference type="ARBA" id="ARBA00023136"/>
    </source>
</evidence>
<keyword evidence="5 14" id="KW-0812">Transmembrane</keyword>
<feature type="transmembrane region" description="Helical" evidence="14">
    <location>
        <begin position="416"/>
        <end position="433"/>
    </location>
</feature>
<accession>A0A850PCY3</accession>
<dbReference type="PANTHER" id="PTHR48086">
    <property type="entry name" value="SODIUM/PROLINE SYMPORTER-RELATED"/>
    <property type="match status" value="1"/>
</dbReference>
<dbReference type="Pfam" id="PF00474">
    <property type="entry name" value="SSF"/>
    <property type="match status" value="1"/>
</dbReference>
<keyword evidence="16" id="KW-1185">Reference proteome</keyword>
<dbReference type="PROSITE" id="PS50283">
    <property type="entry name" value="NA_SOLUT_SYMP_3"/>
    <property type="match status" value="1"/>
</dbReference>
<dbReference type="InterPro" id="IPR038377">
    <property type="entry name" value="Na/Glc_symporter_sf"/>
</dbReference>
<evidence type="ECO:0000256" key="13">
    <source>
        <dbReference type="RuleBase" id="RU362091"/>
    </source>
</evidence>
<dbReference type="EMBL" id="JABXXR010000028">
    <property type="protein sequence ID" value="NVN40146.1"/>
    <property type="molecule type" value="Genomic_DNA"/>
</dbReference>
<sequence>MIVTFGLLFVFCAALVVVLQRHMVHDRSFSDYAVGGRSFGTWFQAMSFLNTWWPGGIMLSLTGMAVKKGVIAFYMPIYSLLTVMLMYAMARRVWIWGRDHDLRTQADMLGLRYNSRALGVATSIVGLLSLGPFLVLGFKSLGALFYEFSFGRLPMGLSVLLGVALILLRQIWTIRMGMRGLVISDLYQGILAYGGGTLLALGFIAWLMVAHGARLASLDPALLALPDAHAAQGPLYLFSLIATGVLGGWCIPSIFVRLYTADSVRSMLKAGVFSMPLSLVFSVALVLAGLLASEVPALRAQADGVWFALGREAGGSVGLGLAGIIILAATMGGADASVQSFGTQIANDIVGAFVTLSYRASIVTAKGGMVAVMAVAGWLSTLAIPNLVTIAILGYQGIIQLAVVQYGGLFWRRGNATGALVGLCAGFATAAAIELDHHGDTGWSFGLTSGLIGLGVNLALYILCAFMFAHTPAEQQRLATLFDGVPEQAVPDAQALRLRPEPVA</sequence>
<dbReference type="GO" id="GO:0015293">
    <property type="term" value="F:symporter activity"/>
    <property type="evidence" value="ECO:0007669"/>
    <property type="project" value="UniProtKB-KW"/>
</dbReference>
<evidence type="ECO:0000256" key="2">
    <source>
        <dbReference type="ARBA" id="ARBA00006434"/>
    </source>
</evidence>
<keyword evidence="10 14" id="KW-0472">Membrane</keyword>
<keyword evidence="6" id="KW-0769">Symport</keyword>
<dbReference type="Proteomes" id="UP000585665">
    <property type="component" value="Unassembled WGS sequence"/>
</dbReference>
<feature type="transmembrane region" description="Helical" evidence="14">
    <location>
        <begin position="313"/>
        <end position="333"/>
    </location>
</feature>
<keyword evidence="3" id="KW-0813">Transport</keyword>
<feature type="transmembrane region" description="Helical" evidence="14">
    <location>
        <begin position="271"/>
        <end position="293"/>
    </location>
</feature>
<feature type="transmembrane region" description="Helical" evidence="14">
    <location>
        <begin position="233"/>
        <end position="259"/>
    </location>
</feature>
<evidence type="ECO:0000256" key="9">
    <source>
        <dbReference type="ARBA" id="ARBA00023065"/>
    </source>
</evidence>
<dbReference type="Gene3D" id="1.20.1730.10">
    <property type="entry name" value="Sodium/glucose cotransporter"/>
    <property type="match status" value="1"/>
</dbReference>
<name>A0A850PCY3_9PROT</name>
<feature type="transmembrane region" description="Helical" evidence="14">
    <location>
        <begin position="71"/>
        <end position="90"/>
    </location>
</feature>
<evidence type="ECO:0000256" key="7">
    <source>
        <dbReference type="ARBA" id="ARBA00022989"/>
    </source>
</evidence>
<dbReference type="GO" id="GO:0006814">
    <property type="term" value="P:sodium ion transport"/>
    <property type="evidence" value="ECO:0007669"/>
    <property type="project" value="UniProtKB-KW"/>
</dbReference>
<reference evidence="15 16" key="1">
    <citation type="submission" date="2020-06" db="EMBL/GenBank/DDBJ databases">
        <title>Description of novel acetic acid bacteria.</title>
        <authorList>
            <person name="Sombolestani A."/>
        </authorList>
    </citation>
    <scope>NUCLEOTIDE SEQUENCE [LARGE SCALE GENOMIC DNA]</scope>
    <source>
        <strain evidence="15 16">LMG 27010</strain>
    </source>
</reference>
<feature type="transmembrane region" description="Helical" evidence="14">
    <location>
        <begin position="117"/>
        <end position="138"/>
    </location>
</feature>
<dbReference type="AlphaFoldDB" id="A0A850PCY3"/>
<comment type="catalytic activity">
    <reaction evidence="12">
        <text>L-proline(in) + Na(+)(in) = L-proline(out) + Na(+)(out)</text>
        <dbReference type="Rhea" id="RHEA:28967"/>
        <dbReference type="ChEBI" id="CHEBI:29101"/>
        <dbReference type="ChEBI" id="CHEBI:60039"/>
    </reaction>
</comment>
<dbReference type="GO" id="GO:0005886">
    <property type="term" value="C:plasma membrane"/>
    <property type="evidence" value="ECO:0007669"/>
    <property type="project" value="UniProtKB-SubCell"/>
</dbReference>
<evidence type="ECO:0000256" key="14">
    <source>
        <dbReference type="SAM" id="Phobius"/>
    </source>
</evidence>
<feature type="transmembrane region" description="Helical" evidence="14">
    <location>
        <begin position="190"/>
        <end position="213"/>
    </location>
</feature>
<proteinExistence type="inferred from homology"/>
<keyword evidence="4" id="KW-1003">Cell membrane</keyword>
<keyword evidence="7 14" id="KW-1133">Transmembrane helix</keyword>
<dbReference type="InterPro" id="IPR001734">
    <property type="entry name" value="Na/solute_symporter"/>
</dbReference>
<dbReference type="InterPro" id="IPR050277">
    <property type="entry name" value="Sodium:Solute_Symporter"/>
</dbReference>
<dbReference type="RefSeq" id="WP_176613113.1">
    <property type="nucleotide sequence ID" value="NZ_JABXXR010000028.1"/>
</dbReference>
<evidence type="ECO:0000256" key="12">
    <source>
        <dbReference type="ARBA" id="ARBA00033708"/>
    </source>
</evidence>
<feature type="transmembrane region" description="Helical" evidence="14">
    <location>
        <begin position="150"/>
        <end position="169"/>
    </location>
</feature>
<evidence type="ECO:0000256" key="8">
    <source>
        <dbReference type="ARBA" id="ARBA00023053"/>
    </source>
</evidence>
<gene>
    <name evidence="15" type="ORF">HUK82_06150</name>
</gene>